<protein>
    <submittedName>
        <fullName evidence="1">Uncharacterized protein</fullName>
    </submittedName>
</protein>
<reference evidence="2" key="1">
    <citation type="submission" date="2016-11" db="EMBL/GenBank/DDBJ databases">
        <authorList>
            <person name="Varghese N."/>
            <person name="Submissions S."/>
        </authorList>
    </citation>
    <scope>NUCLEOTIDE SEQUENCE [LARGE SCALE GENOMIC DNA]</scope>
    <source>
        <strain evidence="2">DSM 26884</strain>
    </source>
</reference>
<accession>A0A1M6BX98</accession>
<dbReference type="EMBL" id="FQZN01000003">
    <property type="protein sequence ID" value="SHI53243.1"/>
    <property type="molecule type" value="Genomic_DNA"/>
</dbReference>
<evidence type="ECO:0000313" key="1">
    <source>
        <dbReference type="EMBL" id="SHI53243.1"/>
    </source>
</evidence>
<evidence type="ECO:0000313" key="2">
    <source>
        <dbReference type="Proteomes" id="UP000184192"/>
    </source>
</evidence>
<keyword evidence="2" id="KW-1185">Reference proteome</keyword>
<gene>
    <name evidence="1" type="ORF">SAMN05444350_103199</name>
</gene>
<proteinExistence type="predicted"/>
<name>A0A1M6BX98_9BACE</name>
<sequence>MRVLPFLLRNNKKSVGLNQNQEYKAPHLILRQDAVRTSPIA</sequence>
<dbReference type="AlphaFoldDB" id="A0A1M6BX98"/>
<organism evidence="1 2">
    <name type="scientific">Bacteroides stercorirosoris</name>
    <dbReference type="NCBI Taxonomy" id="871324"/>
    <lineage>
        <taxon>Bacteria</taxon>
        <taxon>Pseudomonadati</taxon>
        <taxon>Bacteroidota</taxon>
        <taxon>Bacteroidia</taxon>
        <taxon>Bacteroidales</taxon>
        <taxon>Bacteroidaceae</taxon>
        <taxon>Bacteroides</taxon>
    </lineage>
</organism>
<dbReference type="Proteomes" id="UP000184192">
    <property type="component" value="Unassembled WGS sequence"/>
</dbReference>